<dbReference type="CDD" id="cd04301">
    <property type="entry name" value="NAT_SF"/>
    <property type="match status" value="1"/>
</dbReference>
<dbReference type="InterPro" id="IPR050832">
    <property type="entry name" value="Bact_Acetyltransf"/>
</dbReference>
<name>A0A2N6VRI7_9MICO</name>
<evidence type="ECO:0000256" key="1">
    <source>
        <dbReference type="ARBA" id="ARBA00022679"/>
    </source>
</evidence>
<keyword evidence="2" id="KW-0012">Acyltransferase</keyword>
<evidence type="ECO:0000313" key="4">
    <source>
        <dbReference type="EMBL" id="PMD06638.1"/>
    </source>
</evidence>
<sequence length="153" mass="16606">MNFSGATEPSTTQLLEPFLMQCINWSGTHTNFDELDPHVRAYVEDWGKDGDHALIAWEDDQPVGAAWVRYLPHGYGYIADDVPELAVAVIPEFQGRGIATKLISKLHSKLYDEGIESVSLSVNHANPAAALFAQLGYISAGVNGDSSLMIAST</sequence>
<dbReference type="SUPFAM" id="SSF55729">
    <property type="entry name" value="Acyl-CoA N-acyltransferases (Nat)"/>
    <property type="match status" value="1"/>
</dbReference>
<protein>
    <submittedName>
        <fullName evidence="4">GNAT family N-acetyltransferase</fullName>
    </submittedName>
</protein>
<dbReference type="Pfam" id="PF00583">
    <property type="entry name" value="Acetyltransf_1"/>
    <property type="match status" value="1"/>
</dbReference>
<evidence type="ECO:0000259" key="3">
    <source>
        <dbReference type="PROSITE" id="PS51186"/>
    </source>
</evidence>
<dbReference type="PROSITE" id="PS51186">
    <property type="entry name" value="GNAT"/>
    <property type="match status" value="1"/>
</dbReference>
<dbReference type="GO" id="GO:0016747">
    <property type="term" value="F:acyltransferase activity, transferring groups other than amino-acyl groups"/>
    <property type="evidence" value="ECO:0007669"/>
    <property type="project" value="InterPro"/>
</dbReference>
<accession>A0A2N6VRI7</accession>
<dbReference type="OrthoDB" id="9790865at2"/>
<evidence type="ECO:0000256" key="2">
    <source>
        <dbReference type="ARBA" id="ARBA00023315"/>
    </source>
</evidence>
<dbReference type="EMBL" id="PNHK01000001">
    <property type="protein sequence ID" value="PMD06638.1"/>
    <property type="molecule type" value="Genomic_DNA"/>
</dbReference>
<reference evidence="4 5" key="1">
    <citation type="submission" date="2017-09" db="EMBL/GenBank/DDBJ databases">
        <title>Bacterial strain isolated from the female urinary microbiota.</title>
        <authorList>
            <person name="Thomas-White K."/>
            <person name="Kumar N."/>
            <person name="Forster S."/>
            <person name="Putonti C."/>
            <person name="Lawley T."/>
            <person name="Wolfe A.J."/>
        </authorList>
    </citation>
    <scope>NUCLEOTIDE SEQUENCE [LARGE SCALE GENOMIC DNA]</scope>
    <source>
        <strain evidence="4 5">UMB1301</strain>
    </source>
</reference>
<dbReference type="AlphaFoldDB" id="A0A2N6VRI7"/>
<keyword evidence="1 4" id="KW-0808">Transferase</keyword>
<dbReference type="Gene3D" id="3.40.630.30">
    <property type="match status" value="1"/>
</dbReference>
<comment type="caution">
    <text evidence="4">The sequence shown here is derived from an EMBL/GenBank/DDBJ whole genome shotgun (WGS) entry which is preliminary data.</text>
</comment>
<dbReference type="PANTHER" id="PTHR43877">
    <property type="entry name" value="AMINOALKYLPHOSPHONATE N-ACETYLTRANSFERASE-RELATED-RELATED"/>
    <property type="match status" value="1"/>
</dbReference>
<dbReference type="PANTHER" id="PTHR43877:SF2">
    <property type="entry name" value="AMINOALKYLPHOSPHONATE N-ACETYLTRANSFERASE-RELATED"/>
    <property type="match status" value="1"/>
</dbReference>
<feature type="domain" description="N-acetyltransferase" evidence="3">
    <location>
        <begin position="1"/>
        <end position="153"/>
    </location>
</feature>
<dbReference type="Proteomes" id="UP000235598">
    <property type="component" value="Unassembled WGS sequence"/>
</dbReference>
<gene>
    <name evidence="4" type="ORF">CJ199_04610</name>
</gene>
<dbReference type="InterPro" id="IPR000182">
    <property type="entry name" value="GNAT_dom"/>
</dbReference>
<dbReference type="InterPro" id="IPR016181">
    <property type="entry name" value="Acyl_CoA_acyltransferase"/>
</dbReference>
<proteinExistence type="predicted"/>
<evidence type="ECO:0000313" key="5">
    <source>
        <dbReference type="Proteomes" id="UP000235598"/>
    </source>
</evidence>
<organism evidence="4 5">
    <name type="scientific">Brevibacterium paucivorans</name>
    <dbReference type="NCBI Taxonomy" id="170994"/>
    <lineage>
        <taxon>Bacteria</taxon>
        <taxon>Bacillati</taxon>
        <taxon>Actinomycetota</taxon>
        <taxon>Actinomycetes</taxon>
        <taxon>Micrococcales</taxon>
        <taxon>Brevibacteriaceae</taxon>
        <taxon>Brevibacterium</taxon>
    </lineage>
</organism>